<evidence type="ECO:0000256" key="1">
    <source>
        <dbReference type="SAM" id="Phobius"/>
    </source>
</evidence>
<keyword evidence="1" id="KW-0812">Transmembrane</keyword>
<evidence type="ECO:0000313" key="3">
    <source>
        <dbReference type="Proteomes" id="UP000322530"/>
    </source>
</evidence>
<dbReference type="Proteomes" id="UP000322530">
    <property type="component" value="Unassembled WGS sequence"/>
</dbReference>
<dbReference type="EMBL" id="BIXY01000102">
    <property type="protein sequence ID" value="GCF11276.1"/>
    <property type="molecule type" value="Genomic_DNA"/>
</dbReference>
<evidence type="ECO:0000313" key="2">
    <source>
        <dbReference type="EMBL" id="GCF11276.1"/>
    </source>
</evidence>
<protein>
    <submittedName>
        <fullName evidence="2">Uncharacterized protein</fullName>
    </submittedName>
</protein>
<comment type="caution">
    <text evidence="2">The sequence shown here is derived from an EMBL/GenBank/DDBJ whole genome shotgun (WGS) entry which is preliminary data.</text>
</comment>
<keyword evidence="1" id="KW-0472">Membrane</keyword>
<reference evidence="2 3" key="1">
    <citation type="submission" date="2019-01" db="EMBL/GenBank/DDBJ databases">
        <title>Draft genome sequence of Dictyobacter sp. Uno17.</title>
        <authorList>
            <person name="Wang C.M."/>
            <person name="Zheng Y."/>
            <person name="Sakai Y."/>
            <person name="Abe K."/>
            <person name="Yokota A."/>
            <person name="Yabe S."/>
        </authorList>
    </citation>
    <scope>NUCLEOTIDE SEQUENCE [LARGE SCALE GENOMIC DNA]</scope>
    <source>
        <strain evidence="2 3">Uno17</strain>
    </source>
</reference>
<dbReference type="AlphaFoldDB" id="A0A5A5TJM7"/>
<gene>
    <name evidence="2" type="ORF">KDI_48400</name>
</gene>
<keyword evidence="3" id="KW-1185">Reference proteome</keyword>
<feature type="transmembrane region" description="Helical" evidence="1">
    <location>
        <begin position="277"/>
        <end position="299"/>
    </location>
</feature>
<organism evidence="2 3">
    <name type="scientific">Dictyobacter arantiisoli</name>
    <dbReference type="NCBI Taxonomy" id="2014874"/>
    <lineage>
        <taxon>Bacteria</taxon>
        <taxon>Bacillati</taxon>
        <taxon>Chloroflexota</taxon>
        <taxon>Ktedonobacteria</taxon>
        <taxon>Ktedonobacterales</taxon>
        <taxon>Dictyobacteraceae</taxon>
        <taxon>Dictyobacter</taxon>
    </lineage>
</organism>
<sequence>MKHEDFNNIITLEVESTDERTTVLNWLYYNLGPQEPQSIIVVLPQDAVFRRPGDLRELQQVITDQNAQLVLVIEGNERLRLWARRHGFTVFSTVETCHKALFQTGGIQSPRTQRTEWQAQPEFMTVQEQSPVASFTGSWSTYSYPVESALGETYRSKWTEIAVANSRRTSGQLRQPESFEMMDVQASIDTQNTLSLMTPRITEPLGDVPTHGFVRHEARATVAVLDKPAAPFSSNLEFSLSELDTFVPRHDESAPVMDEASTSTLTKHFHHIRQDKLLLILVVLVLLGILGGVGFGYLLEIARTAPINSAPVSLLHTTFWGI</sequence>
<dbReference type="RefSeq" id="WP_149404112.1">
    <property type="nucleotide sequence ID" value="NZ_BIXY01000102.1"/>
</dbReference>
<accession>A0A5A5TJM7</accession>
<proteinExistence type="predicted"/>
<name>A0A5A5TJM7_9CHLR</name>
<dbReference type="OrthoDB" id="152707at2"/>
<keyword evidence="1" id="KW-1133">Transmembrane helix</keyword>